<evidence type="ECO:0000256" key="13">
    <source>
        <dbReference type="HAMAP-Rule" id="MF_00034"/>
    </source>
</evidence>
<protein>
    <recommendedName>
        <fullName evidence="13 14">Crossover junction endodeoxyribonuclease RuvC</fullName>
        <ecNumber evidence="13 14">3.1.21.10</ecNumber>
    </recommendedName>
    <alternativeName>
        <fullName evidence="13">Holliday junction nuclease RuvC</fullName>
    </alternativeName>
    <alternativeName>
        <fullName evidence="13">Holliday junction resolvase RuvC</fullName>
    </alternativeName>
</protein>
<dbReference type="GO" id="GO:0000287">
    <property type="term" value="F:magnesium ion binding"/>
    <property type="evidence" value="ECO:0007669"/>
    <property type="project" value="UniProtKB-UniRule"/>
</dbReference>
<organism evidence="15 16">
    <name type="scientific">Candidatus Amphirhobacter heronislandensis</name>
    <dbReference type="NCBI Taxonomy" id="1732024"/>
    <lineage>
        <taxon>Bacteria</taxon>
        <taxon>Pseudomonadati</taxon>
        <taxon>Pseudomonadota</taxon>
        <taxon>Gammaproteobacteria</taxon>
        <taxon>Candidatus Tethybacterales</taxon>
        <taxon>Candidatus Tethybacteraceae</taxon>
        <taxon>Candidatus Amphirhobacter</taxon>
    </lineage>
</organism>
<dbReference type="GO" id="GO:0005737">
    <property type="term" value="C:cytoplasm"/>
    <property type="evidence" value="ECO:0007669"/>
    <property type="project" value="UniProtKB-SubCell"/>
</dbReference>
<evidence type="ECO:0000313" key="16">
    <source>
        <dbReference type="Proteomes" id="UP000604381"/>
    </source>
</evidence>
<dbReference type="PANTHER" id="PTHR30194:SF3">
    <property type="entry name" value="CROSSOVER JUNCTION ENDODEOXYRIBONUCLEASE RUVC"/>
    <property type="match status" value="1"/>
</dbReference>
<keyword evidence="5 13" id="KW-0255">Endonuclease</keyword>
<dbReference type="PANTHER" id="PTHR30194">
    <property type="entry name" value="CROSSOVER JUNCTION ENDODEOXYRIBONUCLEASE RUVC"/>
    <property type="match status" value="1"/>
</dbReference>
<evidence type="ECO:0000256" key="12">
    <source>
        <dbReference type="ARBA" id="ARBA00029354"/>
    </source>
</evidence>
<accession>A0A930XVY6</accession>
<dbReference type="InterPro" id="IPR036397">
    <property type="entry name" value="RNaseH_sf"/>
</dbReference>
<keyword evidence="7 13" id="KW-0378">Hydrolase</keyword>
<evidence type="ECO:0000256" key="9">
    <source>
        <dbReference type="ARBA" id="ARBA00023125"/>
    </source>
</evidence>
<evidence type="ECO:0000256" key="2">
    <source>
        <dbReference type="ARBA" id="ARBA00022490"/>
    </source>
</evidence>
<evidence type="ECO:0000256" key="5">
    <source>
        <dbReference type="ARBA" id="ARBA00022759"/>
    </source>
</evidence>
<keyword evidence="2 13" id="KW-0963">Cytoplasm</keyword>
<comment type="cofactor">
    <cofactor evidence="13">
        <name>Mg(2+)</name>
        <dbReference type="ChEBI" id="CHEBI:18420"/>
    </cofactor>
    <text evidence="13">Binds 2 Mg(2+) ion per subunit.</text>
</comment>
<proteinExistence type="inferred from homology"/>
<evidence type="ECO:0000256" key="11">
    <source>
        <dbReference type="ARBA" id="ARBA00023204"/>
    </source>
</evidence>
<comment type="function">
    <text evidence="13">The RuvA-RuvB-RuvC complex processes Holliday junction (HJ) DNA during genetic recombination and DNA repair. Endonuclease that resolves HJ intermediates. Cleaves cruciform DNA by making single-stranded nicks across the HJ at symmetrical positions within the homologous arms, yielding a 5'-phosphate and a 3'-hydroxyl group; requires a central core of homology in the junction. The consensus cleavage sequence is 5'-(A/T)TT(C/G)-3'. Cleavage occurs on the 3'-side of the TT dinucleotide at the point of strand exchange. HJ branch migration catalyzed by RuvA-RuvB allows RuvC to scan DNA until it finds its consensus sequence, where it cleaves and resolves the cruciform DNA.</text>
</comment>
<dbReference type="PROSITE" id="PS01321">
    <property type="entry name" value="RUVC"/>
    <property type="match status" value="1"/>
</dbReference>
<dbReference type="GO" id="GO:0008821">
    <property type="term" value="F:crossover junction DNA endonuclease activity"/>
    <property type="evidence" value="ECO:0007669"/>
    <property type="project" value="UniProtKB-UniRule"/>
</dbReference>
<feature type="binding site" evidence="13">
    <location>
        <position position="157"/>
    </location>
    <ligand>
        <name>Mg(2+)</name>
        <dbReference type="ChEBI" id="CHEBI:18420"/>
        <label>1</label>
    </ligand>
</feature>
<dbReference type="GO" id="GO:0006310">
    <property type="term" value="P:DNA recombination"/>
    <property type="evidence" value="ECO:0007669"/>
    <property type="project" value="UniProtKB-UniRule"/>
</dbReference>
<dbReference type="GO" id="GO:0006281">
    <property type="term" value="P:DNA repair"/>
    <property type="evidence" value="ECO:0007669"/>
    <property type="project" value="UniProtKB-UniRule"/>
</dbReference>
<feature type="active site" evidence="13">
    <location>
        <position position="157"/>
    </location>
</feature>
<comment type="caution">
    <text evidence="15">The sequence shown here is derived from an EMBL/GenBank/DDBJ whole genome shotgun (WGS) entry which is preliminary data.</text>
</comment>
<gene>
    <name evidence="13 15" type="primary">ruvC</name>
    <name evidence="15" type="ORF">ISN26_00270</name>
</gene>
<evidence type="ECO:0000256" key="14">
    <source>
        <dbReference type="NCBIfam" id="TIGR00228"/>
    </source>
</evidence>
<evidence type="ECO:0000256" key="8">
    <source>
        <dbReference type="ARBA" id="ARBA00022842"/>
    </source>
</evidence>
<dbReference type="InterPro" id="IPR002176">
    <property type="entry name" value="X-over_junc_endoDNase_RuvC"/>
</dbReference>
<keyword evidence="6 13" id="KW-0227">DNA damage</keyword>
<dbReference type="GO" id="GO:0003677">
    <property type="term" value="F:DNA binding"/>
    <property type="evidence" value="ECO:0007669"/>
    <property type="project" value="UniProtKB-KW"/>
</dbReference>
<evidence type="ECO:0000256" key="6">
    <source>
        <dbReference type="ARBA" id="ARBA00022763"/>
    </source>
</evidence>
<dbReference type="SUPFAM" id="SSF53098">
    <property type="entry name" value="Ribonuclease H-like"/>
    <property type="match status" value="1"/>
</dbReference>
<dbReference type="Pfam" id="PF02075">
    <property type="entry name" value="RuvC"/>
    <property type="match status" value="1"/>
</dbReference>
<dbReference type="FunFam" id="3.30.420.10:FF:000002">
    <property type="entry name" value="Crossover junction endodeoxyribonuclease RuvC"/>
    <property type="match status" value="1"/>
</dbReference>
<keyword evidence="11 13" id="KW-0234">DNA repair</keyword>
<name>A0A930XVY6_9GAMM</name>
<evidence type="ECO:0000256" key="3">
    <source>
        <dbReference type="ARBA" id="ARBA00022722"/>
    </source>
</evidence>
<evidence type="ECO:0000256" key="7">
    <source>
        <dbReference type="ARBA" id="ARBA00022801"/>
    </source>
</evidence>
<dbReference type="EC" id="3.1.21.10" evidence="13 14"/>
<dbReference type="Gene3D" id="3.30.420.10">
    <property type="entry name" value="Ribonuclease H-like superfamily/Ribonuclease H"/>
    <property type="match status" value="1"/>
</dbReference>
<evidence type="ECO:0000256" key="1">
    <source>
        <dbReference type="ARBA" id="ARBA00009518"/>
    </source>
</evidence>
<feature type="binding site" evidence="13">
    <location>
        <position position="23"/>
    </location>
    <ligand>
        <name>Mg(2+)</name>
        <dbReference type="ChEBI" id="CHEBI:18420"/>
        <label>1</label>
    </ligand>
</feature>
<keyword evidence="8 13" id="KW-0460">Magnesium</keyword>
<comment type="similarity">
    <text evidence="1 13">Belongs to the RuvC family.</text>
</comment>
<keyword evidence="4 13" id="KW-0479">Metal-binding</keyword>
<keyword evidence="16" id="KW-1185">Reference proteome</keyword>
<dbReference type="Proteomes" id="UP000604381">
    <property type="component" value="Unassembled WGS sequence"/>
</dbReference>
<evidence type="ECO:0000313" key="15">
    <source>
        <dbReference type="EMBL" id="MBF2734527.1"/>
    </source>
</evidence>
<dbReference type="PRINTS" id="PR00696">
    <property type="entry name" value="RSOLVASERUVC"/>
</dbReference>
<reference evidence="15" key="1">
    <citation type="submission" date="2020-10" db="EMBL/GenBank/DDBJ databases">
        <title>An improved Amphimedon queenslandica hologenome assembly reveals how three proteobacterial symbionts can extend the metabolic phenotypic of their marine sponge host.</title>
        <authorList>
            <person name="Degnan B."/>
            <person name="Degnan S."/>
            <person name="Xiang X."/>
        </authorList>
    </citation>
    <scope>NUCLEOTIDE SEQUENCE</scope>
    <source>
        <strain evidence="15">AqS2</strain>
    </source>
</reference>
<dbReference type="AlphaFoldDB" id="A0A930XVY6"/>
<feature type="active site" evidence="13">
    <location>
        <position position="83"/>
    </location>
</feature>
<keyword evidence="3 13" id="KW-0540">Nuclease</keyword>
<comment type="subunit">
    <text evidence="13">Homodimer which binds Holliday junction (HJ) DNA. The HJ becomes 2-fold symmetrical on binding to RuvC with unstacked arms; it has a different conformation from HJ DNA in complex with RuvA. In the full resolvosome a probable DNA-RuvA(4)-RuvB(12)-RuvC(2) complex forms which resolves the HJ.</text>
</comment>
<evidence type="ECO:0000256" key="10">
    <source>
        <dbReference type="ARBA" id="ARBA00023172"/>
    </source>
</evidence>
<comment type="catalytic activity">
    <reaction evidence="12 13">
        <text>Endonucleolytic cleavage at a junction such as a reciprocal single-stranded crossover between two homologous DNA duplexes (Holliday junction).</text>
        <dbReference type="EC" id="3.1.21.10"/>
    </reaction>
</comment>
<dbReference type="EMBL" id="JADHEI010000009">
    <property type="protein sequence ID" value="MBF2734527.1"/>
    <property type="molecule type" value="Genomic_DNA"/>
</dbReference>
<keyword evidence="10 13" id="KW-0233">DNA recombination</keyword>
<keyword evidence="9 13" id="KW-0238">DNA-binding</keyword>
<dbReference type="InterPro" id="IPR020563">
    <property type="entry name" value="X-over_junc_endoDNase_Mg_BS"/>
</dbReference>
<comment type="subcellular location">
    <subcellularLocation>
        <location evidence="13">Cytoplasm</location>
    </subcellularLocation>
</comment>
<sequence>MTPSRSTATHSFWAEPATIIGIDPGLARTGIGVIRREGSRSGRLAHQVVRSAPSEGVEQRLAAIHAAVLAACLEHQPAIAAVERTFVNTNPGSSLALSQARGAALAALGAAGVPVQELAPSTVKKQVGGRATAAKAEVARMVRSLLELPAAEKLAADAADALAIALSASGGRQALTARRPRGRRRRRR</sequence>
<dbReference type="NCBIfam" id="TIGR00228">
    <property type="entry name" value="ruvC"/>
    <property type="match status" value="1"/>
</dbReference>
<evidence type="ECO:0000256" key="4">
    <source>
        <dbReference type="ARBA" id="ARBA00022723"/>
    </source>
</evidence>
<dbReference type="HAMAP" id="MF_00034">
    <property type="entry name" value="RuvC"/>
    <property type="match status" value="1"/>
</dbReference>
<feature type="active site" evidence="13">
    <location>
        <position position="23"/>
    </location>
</feature>
<feature type="binding site" evidence="13">
    <location>
        <position position="83"/>
    </location>
    <ligand>
        <name>Mg(2+)</name>
        <dbReference type="ChEBI" id="CHEBI:18420"/>
        <label>2</label>
    </ligand>
</feature>
<dbReference type="InterPro" id="IPR012337">
    <property type="entry name" value="RNaseH-like_sf"/>
</dbReference>
<dbReference type="GO" id="GO:0048476">
    <property type="term" value="C:Holliday junction resolvase complex"/>
    <property type="evidence" value="ECO:0007669"/>
    <property type="project" value="UniProtKB-UniRule"/>
</dbReference>